<dbReference type="OrthoDB" id="272317at2759"/>
<name>A0A0N1HY73_LEPSE</name>
<dbReference type="VEuPathDB" id="TriTrypDB:Lsey_0128_0040"/>
<gene>
    <name evidence="1" type="ORF">ABL78_4430</name>
</gene>
<protein>
    <submittedName>
        <fullName evidence="1">Uncharacterized protein</fullName>
    </submittedName>
</protein>
<dbReference type="AlphaFoldDB" id="A0A0N1HY73"/>
<proteinExistence type="predicted"/>
<dbReference type="Proteomes" id="UP000038009">
    <property type="component" value="Unassembled WGS sequence"/>
</dbReference>
<organism evidence="1 2">
    <name type="scientific">Leptomonas seymouri</name>
    <dbReference type="NCBI Taxonomy" id="5684"/>
    <lineage>
        <taxon>Eukaryota</taxon>
        <taxon>Discoba</taxon>
        <taxon>Euglenozoa</taxon>
        <taxon>Kinetoplastea</taxon>
        <taxon>Metakinetoplastina</taxon>
        <taxon>Trypanosomatida</taxon>
        <taxon>Trypanosomatidae</taxon>
        <taxon>Leishmaniinae</taxon>
        <taxon>Leptomonas</taxon>
    </lineage>
</organism>
<accession>A0A0N1HY73</accession>
<reference evidence="1 2" key="1">
    <citation type="journal article" date="2015" name="PLoS Pathog.">
        <title>Leptomonas seymouri: Adaptations to the Dixenous Life Cycle Analyzed by Genome Sequencing, Transcriptome Profiling and Co-infection with Leishmania donovani.</title>
        <authorList>
            <person name="Kraeva N."/>
            <person name="Butenko A."/>
            <person name="Hlavacova J."/>
            <person name="Kostygov A."/>
            <person name="Myskova J."/>
            <person name="Grybchuk D."/>
            <person name="Lestinova T."/>
            <person name="Votypka J."/>
            <person name="Volf P."/>
            <person name="Opperdoes F."/>
            <person name="Flegontov P."/>
            <person name="Lukes J."/>
            <person name="Yurchenko V."/>
        </authorList>
    </citation>
    <scope>NUCLEOTIDE SEQUENCE [LARGE SCALE GENOMIC DNA]</scope>
    <source>
        <strain evidence="1 2">ATCC 30220</strain>
    </source>
</reference>
<evidence type="ECO:0000313" key="1">
    <source>
        <dbReference type="EMBL" id="KPI86490.1"/>
    </source>
</evidence>
<keyword evidence="2" id="KW-1185">Reference proteome</keyword>
<evidence type="ECO:0000313" key="2">
    <source>
        <dbReference type="Proteomes" id="UP000038009"/>
    </source>
</evidence>
<dbReference type="OMA" id="ERLWHPF"/>
<dbReference type="EMBL" id="LJSK01000128">
    <property type="protein sequence ID" value="KPI86490.1"/>
    <property type="molecule type" value="Genomic_DNA"/>
</dbReference>
<comment type="caution">
    <text evidence="1">The sequence shown here is derived from an EMBL/GenBank/DDBJ whole genome shotgun (WGS) entry which is preliminary data.</text>
</comment>
<sequence length="292" mass="32034">MPYFFARPSAVLCALPTKHYGKMLYSTQRQAHDIVRQSVERLWHPFILGPHGADLKACRFRENLAEICTPGNTFTCQVNGLPGGRRVLEDFFATLIAGFDIVQVNVESAPFTSLQPRDTRNYSGFYVLRHSRPFMGWMPAPTSLRLPAADPAMGTPPSKGCEAVCNEEGEEVAGYRYPTTAQGESATVKFASSNVLPTLNPSTLVVPFSTYVEAIVGSGRLSHLVLRSPVMELLGCCEGCPEQVRQCLQSKEALNMFSTLCRAGVKPENITTKTLLSASKQHEVWAASLGLF</sequence>